<keyword evidence="3" id="KW-0949">S-adenosyl-L-methionine</keyword>
<dbReference type="PANTHER" id="PTHR46165">
    <property type="entry name" value="SET AND MYND DOMAIN-CONTAINING PROTEIN 4"/>
    <property type="match status" value="1"/>
</dbReference>
<dbReference type="PANTHER" id="PTHR46165:SF7">
    <property type="entry name" value="SET AND MYND DOMAIN-CONTAINING PROTEIN 4"/>
    <property type="match status" value="1"/>
</dbReference>
<dbReference type="GO" id="GO:0032259">
    <property type="term" value="P:methylation"/>
    <property type="evidence" value="ECO:0007669"/>
    <property type="project" value="UniProtKB-KW"/>
</dbReference>
<dbReference type="GO" id="GO:0008276">
    <property type="term" value="F:protein methyltransferase activity"/>
    <property type="evidence" value="ECO:0007669"/>
    <property type="project" value="UniProtKB-ARBA"/>
</dbReference>
<dbReference type="GO" id="GO:0005634">
    <property type="term" value="C:nucleus"/>
    <property type="evidence" value="ECO:0007669"/>
    <property type="project" value="TreeGrafter"/>
</dbReference>
<evidence type="ECO:0000313" key="5">
    <source>
        <dbReference type="EMBL" id="TRY63363.1"/>
    </source>
</evidence>
<comment type="caution">
    <text evidence="5">The sequence shown here is derived from an EMBL/GenBank/DDBJ whole genome shotgun (WGS) entry which is preliminary data.</text>
</comment>
<keyword evidence="6" id="KW-1185">Reference proteome</keyword>
<dbReference type="GO" id="GO:0008757">
    <property type="term" value="F:S-adenosylmethionine-dependent methyltransferase activity"/>
    <property type="evidence" value="ECO:0007669"/>
    <property type="project" value="UniProtKB-ARBA"/>
</dbReference>
<gene>
    <name evidence="5" type="ORF">TCAL_08703</name>
</gene>
<dbReference type="InterPro" id="IPR001214">
    <property type="entry name" value="SET_dom"/>
</dbReference>
<dbReference type="EMBL" id="VCGU01000458">
    <property type="protein sequence ID" value="TRY63363.1"/>
    <property type="molecule type" value="Genomic_DNA"/>
</dbReference>
<evidence type="ECO:0000313" key="6">
    <source>
        <dbReference type="Proteomes" id="UP000318571"/>
    </source>
</evidence>
<evidence type="ECO:0000256" key="3">
    <source>
        <dbReference type="ARBA" id="ARBA00022691"/>
    </source>
</evidence>
<dbReference type="AlphaFoldDB" id="A0A553ND53"/>
<dbReference type="STRING" id="6832.A0A553ND53"/>
<keyword evidence="1" id="KW-0489">Methyltransferase</keyword>
<dbReference type="Gene3D" id="2.170.270.10">
    <property type="entry name" value="SET domain"/>
    <property type="match status" value="1"/>
</dbReference>
<dbReference type="Pfam" id="PF00856">
    <property type="entry name" value="SET"/>
    <property type="match status" value="1"/>
</dbReference>
<accession>A0A553ND53</accession>
<evidence type="ECO:0000259" key="4">
    <source>
        <dbReference type="PROSITE" id="PS50280"/>
    </source>
</evidence>
<dbReference type="PROSITE" id="PS50280">
    <property type="entry name" value="SET"/>
    <property type="match status" value="1"/>
</dbReference>
<dbReference type="Gene3D" id="6.10.140.2220">
    <property type="match status" value="1"/>
</dbReference>
<name>A0A553ND53_TIGCA</name>
<evidence type="ECO:0000256" key="2">
    <source>
        <dbReference type="ARBA" id="ARBA00022679"/>
    </source>
</evidence>
<evidence type="ECO:0000256" key="1">
    <source>
        <dbReference type="ARBA" id="ARBA00022603"/>
    </source>
</evidence>
<proteinExistence type="predicted"/>
<dbReference type="Gene3D" id="1.10.220.160">
    <property type="match status" value="1"/>
</dbReference>
<dbReference type="InterPro" id="IPR046341">
    <property type="entry name" value="SET_dom_sf"/>
</dbReference>
<dbReference type="SUPFAM" id="SSF82199">
    <property type="entry name" value="SET domain"/>
    <property type="match status" value="1"/>
</dbReference>
<sequence>MSEDFVQKVFDLISLERNPRLWQSSNDNLTMARLELLFQFPQTRFENQLGRLKSPIDKNEALAQACFSKAQQESSLVKKLALLNQAVLFAHSRQLEEVLKVRIQCLQDSGHSKAASNDLTIMKVLNVSILDSKEPGINECALEREKDNHQFRFKNSVQIEHNLEEGRFLRASRDIEPGELIGEDAPVFKILNQESVKHFCWHCLMRLVAPIPCEHCSGIGFCSLPCRIAAQSSYHRFECGRTDLLYKSNIGVWILAARALGSMPDLVTESKENLPRVWQSVLNMESHEGSDQYSAPELMKEALVAVFLTRFLEQGNFSHSCFSSSHQGAQSGCLKVANVMHKIMRVIRFNCHEILAKQEGQAHPKKIGFGINPSLALINHSCDSNYGRVWSSDQQKVLAFATRPIKMGQQICDVYSGVFSKSSKQERREVHDRYHFQCQCEPCLEDWPVLEHLPKGVHNLPKQNYHEGVTTQQLKILASLLKRVKQRPMEISTLKEALVLAHECLKPPHLVLVHESKIVVLMTESPIEVFNHEFELLLIVEVLTCYRKLALKVPNRIQGSPDFVGGMVFGSKTNHAIWISQAHPRTNQRTITDFQGFSFFYLHSEQRYGNSLHLKVVANHFRIDQHGED</sequence>
<dbReference type="GO" id="GO:0042826">
    <property type="term" value="F:histone deacetylase binding"/>
    <property type="evidence" value="ECO:0007669"/>
    <property type="project" value="TreeGrafter"/>
</dbReference>
<dbReference type="SUPFAM" id="SSF144232">
    <property type="entry name" value="HIT/MYND zinc finger-like"/>
    <property type="match status" value="1"/>
</dbReference>
<dbReference type="Proteomes" id="UP000318571">
    <property type="component" value="Chromosome 10"/>
</dbReference>
<feature type="domain" description="SET" evidence="4">
    <location>
        <begin position="149"/>
        <end position="416"/>
    </location>
</feature>
<dbReference type="InterPro" id="IPR052097">
    <property type="entry name" value="SET-MYND_domain_protein"/>
</dbReference>
<keyword evidence="2" id="KW-0808">Transferase</keyword>
<reference evidence="5 6" key="1">
    <citation type="journal article" date="2018" name="Nat. Ecol. Evol.">
        <title>Genomic signatures of mitonuclear coevolution across populations of Tigriopus californicus.</title>
        <authorList>
            <person name="Barreto F.S."/>
            <person name="Watson E.T."/>
            <person name="Lima T.G."/>
            <person name="Willett C.S."/>
            <person name="Edmands S."/>
            <person name="Li W."/>
            <person name="Burton R.S."/>
        </authorList>
    </citation>
    <scope>NUCLEOTIDE SEQUENCE [LARGE SCALE GENOMIC DNA]</scope>
    <source>
        <strain evidence="5 6">San Diego</strain>
    </source>
</reference>
<dbReference type="GO" id="GO:0005737">
    <property type="term" value="C:cytoplasm"/>
    <property type="evidence" value="ECO:0007669"/>
    <property type="project" value="TreeGrafter"/>
</dbReference>
<dbReference type="GO" id="GO:0008170">
    <property type="term" value="F:N-methyltransferase activity"/>
    <property type="evidence" value="ECO:0007669"/>
    <property type="project" value="UniProtKB-ARBA"/>
</dbReference>
<organism evidence="5 6">
    <name type="scientific">Tigriopus californicus</name>
    <name type="common">Marine copepod</name>
    <dbReference type="NCBI Taxonomy" id="6832"/>
    <lineage>
        <taxon>Eukaryota</taxon>
        <taxon>Metazoa</taxon>
        <taxon>Ecdysozoa</taxon>
        <taxon>Arthropoda</taxon>
        <taxon>Crustacea</taxon>
        <taxon>Multicrustacea</taxon>
        <taxon>Hexanauplia</taxon>
        <taxon>Copepoda</taxon>
        <taxon>Harpacticoida</taxon>
        <taxon>Harpacticidae</taxon>
        <taxon>Tigriopus</taxon>
    </lineage>
</organism>
<protein>
    <recommendedName>
        <fullName evidence="4">SET domain-containing protein</fullName>
    </recommendedName>
</protein>